<dbReference type="Gene3D" id="1.10.443.10">
    <property type="entry name" value="Intergrase catalytic core"/>
    <property type="match status" value="1"/>
</dbReference>
<name>A0A087LXW3_9HYPH</name>
<protein>
    <submittedName>
        <fullName evidence="3">Integrase</fullName>
    </submittedName>
</protein>
<dbReference type="GO" id="GO:0006310">
    <property type="term" value="P:DNA recombination"/>
    <property type="evidence" value="ECO:0007669"/>
    <property type="project" value="UniProtKB-KW"/>
</dbReference>
<organism evidence="3 4">
    <name type="scientific">Devosia riboflavina</name>
    <dbReference type="NCBI Taxonomy" id="46914"/>
    <lineage>
        <taxon>Bacteria</taxon>
        <taxon>Pseudomonadati</taxon>
        <taxon>Pseudomonadota</taxon>
        <taxon>Alphaproteobacteria</taxon>
        <taxon>Hyphomicrobiales</taxon>
        <taxon>Devosiaceae</taxon>
        <taxon>Devosia</taxon>
    </lineage>
</organism>
<evidence type="ECO:0000313" key="3">
    <source>
        <dbReference type="EMBL" id="KFL29466.1"/>
    </source>
</evidence>
<feature type="domain" description="Tyr recombinase" evidence="2">
    <location>
        <begin position="23"/>
        <end position="206"/>
    </location>
</feature>
<dbReference type="AlphaFoldDB" id="A0A087LXW3"/>
<evidence type="ECO:0000256" key="1">
    <source>
        <dbReference type="ARBA" id="ARBA00023172"/>
    </source>
</evidence>
<dbReference type="PROSITE" id="PS51898">
    <property type="entry name" value="TYR_RECOMBINASE"/>
    <property type="match status" value="1"/>
</dbReference>
<comment type="caution">
    <text evidence="3">The sequence shown here is derived from an EMBL/GenBank/DDBJ whole genome shotgun (WGS) entry which is preliminary data.</text>
</comment>
<keyword evidence="4" id="KW-1185">Reference proteome</keyword>
<evidence type="ECO:0000259" key="2">
    <source>
        <dbReference type="PROSITE" id="PS51898"/>
    </source>
</evidence>
<gene>
    <name evidence="3" type="ORF">JP75_21180</name>
</gene>
<dbReference type="EMBL" id="JQGC01000026">
    <property type="protein sequence ID" value="KFL29466.1"/>
    <property type="molecule type" value="Genomic_DNA"/>
</dbReference>
<dbReference type="Pfam" id="PF00589">
    <property type="entry name" value="Phage_integrase"/>
    <property type="match status" value="1"/>
</dbReference>
<keyword evidence="1" id="KW-0233">DNA recombination</keyword>
<dbReference type="InterPro" id="IPR002104">
    <property type="entry name" value="Integrase_catalytic"/>
</dbReference>
<dbReference type="SUPFAM" id="SSF56349">
    <property type="entry name" value="DNA breaking-rejoining enzymes"/>
    <property type="match status" value="1"/>
</dbReference>
<dbReference type="GO" id="GO:0015074">
    <property type="term" value="P:DNA integration"/>
    <property type="evidence" value="ECO:0007669"/>
    <property type="project" value="InterPro"/>
</dbReference>
<reference evidence="3 4" key="1">
    <citation type="submission" date="2014-08" db="EMBL/GenBank/DDBJ databases">
        <authorList>
            <person name="Hassan Y.I."/>
            <person name="Lepp D."/>
            <person name="Zhou T."/>
        </authorList>
    </citation>
    <scope>NUCLEOTIDE SEQUENCE [LARGE SCALE GENOMIC DNA]</scope>
    <source>
        <strain evidence="3 4">IFO13584</strain>
    </source>
</reference>
<evidence type="ECO:0000313" key="4">
    <source>
        <dbReference type="Proteomes" id="UP000028981"/>
    </source>
</evidence>
<dbReference type="InterPro" id="IPR013762">
    <property type="entry name" value="Integrase-like_cat_sf"/>
</dbReference>
<dbReference type="OrthoDB" id="5297095at2"/>
<dbReference type="GO" id="GO:0003677">
    <property type="term" value="F:DNA binding"/>
    <property type="evidence" value="ECO:0007669"/>
    <property type="project" value="InterPro"/>
</dbReference>
<dbReference type="RefSeq" id="WP_035086506.1">
    <property type="nucleotide sequence ID" value="NZ_JQGC01000026.1"/>
</dbReference>
<dbReference type="STRING" id="46914.JP75_21180"/>
<dbReference type="Proteomes" id="UP000028981">
    <property type="component" value="Unassembled WGS sequence"/>
</dbReference>
<sequence length="210" mass="23793">MGISQYDPAARGRSAWNAGRQVGAKRALKVRQIWAIRFFLDREGRMRDRALFDLAIDSKLRGCDLVKLKIGTLVTGREIRARAMVTQQKTGRPVQFEITSDARTSVLAWLERRGGSVEDFVFPSRADPNDHLSTRQYARLVDEWVTAIGLRKEEYGTHSLRRTKASLIYKATGNLRAVQILLGHTKIENTVRYLGVDVEDALELAEHTEV</sequence>
<accession>A0A087LXW3</accession>
<dbReference type="InterPro" id="IPR011010">
    <property type="entry name" value="DNA_brk_join_enz"/>
</dbReference>
<proteinExistence type="predicted"/>